<protein>
    <submittedName>
        <fullName evidence="4">DNA-binding protein</fullName>
    </submittedName>
    <submittedName>
        <fullName evidence="5">IPT/TIG domain-containing protein</fullName>
    </submittedName>
</protein>
<evidence type="ECO:0000313" key="6">
    <source>
        <dbReference type="Proteomes" id="UP000365824"/>
    </source>
</evidence>
<dbReference type="Gene3D" id="2.60.40.10">
    <property type="entry name" value="Immunoglobulins"/>
    <property type="match status" value="1"/>
</dbReference>
<dbReference type="InterPro" id="IPR013783">
    <property type="entry name" value="Ig-like_fold"/>
</dbReference>
<dbReference type="Gene3D" id="2.120.10.30">
    <property type="entry name" value="TolB, C-terminal domain"/>
    <property type="match status" value="1"/>
</dbReference>
<evidence type="ECO:0000256" key="1">
    <source>
        <dbReference type="ARBA" id="ARBA00022737"/>
    </source>
</evidence>
<dbReference type="CDD" id="cd00603">
    <property type="entry name" value="IPT_PCSR"/>
    <property type="match status" value="1"/>
</dbReference>
<dbReference type="SUPFAM" id="SSF75011">
    <property type="entry name" value="3-carboxy-cis,cis-mucoante lactonizing enzyme"/>
    <property type="match status" value="1"/>
</dbReference>
<dbReference type="Pfam" id="PF01436">
    <property type="entry name" value="NHL"/>
    <property type="match status" value="1"/>
</dbReference>
<organism evidence="4 7">
    <name type="scientific">Bacteroides ovatus</name>
    <dbReference type="NCBI Taxonomy" id="28116"/>
    <lineage>
        <taxon>Bacteria</taxon>
        <taxon>Pseudomonadati</taxon>
        <taxon>Bacteroidota</taxon>
        <taxon>Bacteroidia</taxon>
        <taxon>Bacteroidales</taxon>
        <taxon>Bacteroidaceae</taxon>
        <taxon>Bacteroides</taxon>
    </lineage>
</organism>
<dbReference type="PANTHER" id="PTHR13833">
    <property type="match status" value="1"/>
</dbReference>
<keyword evidence="1" id="KW-0677">Repeat</keyword>
<evidence type="ECO:0000313" key="5">
    <source>
        <dbReference type="EMBL" id="MDC2741873.1"/>
    </source>
</evidence>
<proteinExistence type="predicted"/>
<sequence>MKSLFKTKKGGKQVRFVLFSLICLGGLGSCMDKNVEVNLPSYVASDPNVEVVFTDYSPLEGAVRTNMFINGSNFGTDPSLIRVVVGGKEAKVVSSSGTQIYCIVPSRADGGSVQVDILNKDKSLNATYTFDQKFSYQYNVVVGTLCGVVDSEGNTSITDGNFDKAGTQTPLAMYYDESSGERCIYFFENEHSLRKIYLDKDSIATVITNGAAGWSSAPSGLGWSVDRDTMFVNCPQGNVERAGAYYLLRKENFKNSYPALNGDDFNTLFTHPIDGTIFLCRGRDATLHKAVWNEKTQMWDPKQIAKMGPSGWFQCVTFHPSGNFAYLIARDKQCVMKAEYNWAGKYLETPITFAGEFGSYGYKDASQNSARFDNPMQGCFVLNEEYVAEQRADIYDFYLTDAANHCIRKITPDGIVTTFAGRGSYSTDQIVSGYIDGDPRETARFNYPLGLCYEESTGTFYVGDNGNHRVRTIALQ</sequence>
<dbReference type="Proteomes" id="UP001219389">
    <property type="component" value="Unassembled WGS sequence"/>
</dbReference>
<dbReference type="RefSeq" id="WP_022199415.1">
    <property type="nucleotide sequence ID" value="NZ_CAXTIO010000005.1"/>
</dbReference>
<dbReference type="PANTHER" id="PTHR13833:SF71">
    <property type="entry name" value="NHL DOMAIN-CONTAINING PROTEIN"/>
    <property type="match status" value="1"/>
</dbReference>
<dbReference type="AlphaFoldDB" id="A0A139KTA1"/>
<name>A0A139KTA1_BACOV</name>
<dbReference type="Proteomes" id="UP000435985">
    <property type="component" value="Unassembled WGS sequence"/>
</dbReference>
<comment type="caution">
    <text evidence="4">The sequence shown here is derived from an EMBL/GenBank/DDBJ whole genome shotgun (WGS) entry which is preliminary data.</text>
</comment>
<dbReference type="InterPro" id="IPR001258">
    <property type="entry name" value="NHL_repeat"/>
</dbReference>
<dbReference type="InterPro" id="IPR011042">
    <property type="entry name" value="6-blade_b-propeller_TolB-like"/>
</dbReference>
<evidence type="ECO:0000313" key="7">
    <source>
        <dbReference type="Proteomes" id="UP000435985"/>
    </source>
</evidence>
<dbReference type="InterPro" id="IPR002909">
    <property type="entry name" value="IPT_dom"/>
</dbReference>
<dbReference type="Proteomes" id="UP000365824">
    <property type="component" value="Unassembled WGS sequence"/>
</dbReference>
<dbReference type="EMBL" id="VWFO01000010">
    <property type="protein sequence ID" value="KAA4664534.1"/>
    <property type="molecule type" value="Genomic_DNA"/>
</dbReference>
<keyword evidence="4" id="KW-0238">DNA-binding</keyword>
<evidence type="ECO:0000259" key="2">
    <source>
        <dbReference type="SMART" id="SM00429"/>
    </source>
</evidence>
<reference evidence="5" key="2">
    <citation type="submission" date="2022-10" db="EMBL/GenBank/DDBJ databases">
        <title>Human gut microbiome strain richness.</title>
        <authorList>
            <person name="Chen-Liaw A."/>
        </authorList>
    </citation>
    <scope>NUCLEOTIDE SEQUENCE</scope>
    <source>
        <strain evidence="5">BSD2780120875st1_E1_BSD2780120875_150330</strain>
    </source>
</reference>
<dbReference type="SMART" id="SM00429">
    <property type="entry name" value="IPT"/>
    <property type="match status" value="1"/>
</dbReference>
<gene>
    <name evidence="4" type="ORF">F3B98_10605</name>
    <name evidence="3" type="ORF">F3F25_00270</name>
    <name evidence="5" type="ORF">PO382_06515</name>
</gene>
<accession>A0A139KTA1</accession>
<feature type="domain" description="IPT/TIG" evidence="2">
    <location>
        <begin position="46"/>
        <end position="137"/>
    </location>
</feature>
<dbReference type="EMBL" id="JAQNZF010000006">
    <property type="protein sequence ID" value="MDC2741873.1"/>
    <property type="molecule type" value="Genomic_DNA"/>
</dbReference>
<dbReference type="SUPFAM" id="SSF81296">
    <property type="entry name" value="E set domains"/>
    <property type="match status" value="1"/>
</dbReference>
<dbReference type="GO" id="GO:0003677">
    <property type="term" value="F:DNA binding"/>
    <property type="evidence" value="ECO:0007669"/>
    <property type="project" value="UniProtKB-KW"/>
</dbReference>
<dbReference type="EMBL" id="VWLB01000001">
    <property type="protein sequence ID" value="KAA3931397.1"/>
    <property type="molecule type" value="Genomic_DNA"/>
</dbReference>
<evidence type="ECO:0000313" key="3">
    <source>
        <dbReference type="EMBL" id="KAA3931397.1"/>
    </source>
</evidence>
<evidence type="ECO:0000313" key="4">
    <source>
        <dbReference type="EMBL" id="KAA4664534.1"/>
    </source>
</evidence>
<reference evidence="6 7" key="1">
    <citation type="journal article" date="2019" name="Nat. Med.">
        <title>A library of human gut bacterial isolates paired with longitudinal multiomics data enables mechanistic microbiome research.</title>
        <authorList>
            <person name="Poyet M."/>
            <person name="Groussin M."/>
            <person name="Gibbons S.M."/>
            <person name="Avila-Pacheco J."/>
            <person name="Jiang X."/>
            <person name="Kearney S.M."/>
            <person name="Perrotta A.R."/>
            <person name="Berdy B."/>
            <person name="Zhao S."/>
            <person name="Lieberman T.D."/>
            <person name="Swanson P.K."/>
            <person name="Smith M."/>
            <person name="Roesemann S."/>
            <person name="Alexander J.E."/>
            <person name="Rich S.A."/>
            <person name="Livny J."/>
            <person name="Vlamakis H."/>
            <person name="Clish C."/>
            <person name="Bullock K."/>
            <person name="Deik A."/>
            <person name="Scott J."/>
            <person name="Pierce K.A."/>
            <person name="Xavier R.J."/>
            <person name="Alm E.J."/>
        </authorList>
    </citation>
    <scope>NUCLEOTIDE SEQUENCE [LARGE SCALE GENOMIC DNA]</scope>
    <source>
        <strain evidence="4 7">BIOML-A14</strain>
        <strain evidence="3 6">BIOML-A160</strain>
    </source>
</reference>
<dbReference type="Pfam" id="PF01833">
    <property type="entry name" value="TIG"/>
    <property type="match status" value="1"/>
</dbReference>
<dbReference type="PROSITE" id="PS51257">
    <property type="entry name" value="PROKAR_LIPOPROTEIN"/>
    <property type="match status" value="1"/>
</dbReference>
<dbReference type="InterPro" id="IPR014756">
    <property type="entry name" value="Ig_E-set"/>
</dbReference>